<dbReference type="InterPro" id="IPR001714">
    <property type="entry name" value="Pept_M24_MAP"/>
</dbReference>
<dbReference type="CDD" id="cd01086">
    <property type="entry name" value="MetAP1"/>
    <property type="match status" value="1"/>
</dbReference>
<dbReference type="SUPFAM" id="SSF55920">
    <property type="entry name" value="Creatinase/aminopeptidase"/>
    <property type="match status" value="1"/>
</dbReference>
<dbReference type="InterPro" id="IPR000994">
    <property type="entry name" value="Pept_M24"/>
</dbReference>
<feature type="region of interest" description="Disordered" evidence="6">
    <location>
        <begin position="31"/>
        <end position="65"/>
    </location>
</feature>
<dbReference type="NCBIfam" id="TIGR00500">
    <property type="entry name" value="met_pdase_I"/>
    <property type="match status" value="1"/>
</dbReference>
<comment type="caution">
    <text evidence="8">The sequence shown here is derived from an EMBL/GenBank/DDBJ whole genome shotgun (WGS) entry which is preliminary data.</text>
</comment>
<comment type="function">
    <text evidence="5">Cotranslationally removes the N-terminal methionine from nascent proteins. The N-terminal methionine is often cleaved when the second residue in the primary sequence is small and uncharged (Met-Ala-, Cys, Gly, Pro, Ser, Thr, or Val).</text>
</comment>
<comment type="catalytic activity">
    <reaction evidence="5">
        <text>Release of N-terminal amino acids, preferentially methionine, from peptides and arylamides.</text>
        <dbReference type="EC" id="3.4.11.18"/>
    </reaction>
</comment>
<comment type="similarity">
    <text evidence="5">Belongs to the peptidase M24A family.</text>
</comment>
<feature type="domain" description="Peptidase M24" evidence="7">
    <location>
        <begin position="327"/>
        <end position="523"/>
    </location>
</feature>
<dbReference type="GO" id="GO:0005829">
    <property type="term" value="C:cytosol"/>
    <property type="evidence" value="ECO:0007669"/>
    <property type="project" value="TreeGrafter"/>
</dbReference>
<dbReference type="PRINTS" id="PR00599">
    <property type="entry name" value="MAPEPTIDASE"/>
</dbReference>
<keyword evidence="4" id="KW-0378">Hydrolase</keyword>
<organism evidence="8 9">
    <name type="scientific">Agrocybe chaxingu</name>
    <dbReference type="NCBI Taxonomy" id="84603"/>
    <lineage>
        <taxon>Eukaryota</taxon>
        <taxon>Fungi</taxon>
        <taxon>Dikarya</taxon>
        <taxon>Basidiomycota</taxon>
        <taxon>Agaricomycotina</taxon>
        <taxon>Agaricomycetes</taxon>
        <taxon>Agaricomycetidae</taxon>
        <taxon>Agaricales</taxon>
        <taxon>Agaricineae</taxon>
        <taxon>Strophariaceae</taxon>
        <taxon>Agrocybe</taxon>
    </lineage>
</organism>
<dbReference type="Gene3D" id="3.90.230.10">
    <property type="entry name" value="Creatinase/methionine aminopeptidase superfamily"/>
    <property type="match status" value="1"/>
</dbReference>
<evidence type="ECO:0000256" key="6">
    <source>
        <dbReference type="SAM" id="MobiDB-lite"/>
    </source>
</evidence>
<evidence type="ECO:0000256" key="4">
    <source>
        <dbReference type="ARBA" id="ARBA00022801"/>
    </source>
</evidence>
<evidence type="ECO:0000256" key="3">
    <source>
        <dbReference type="ARBA" id="ARBA00022723"/>
    </source>
</evidence>
<feature type="compositionally biased region" description="Basic and acidic residues" evidence="6">
    <location>
        <begin position="291"/>
        <end position="311"/>
    </location>
</feature>
<dbReference type="GO" id="GO:0006508">
    <property type="term" value="P:proteolysis"/>
    <property type="evidence" value="ECO:0007669"/>
    <property type="project" value="UniProtKB-KW"/>
</dbReference>
<dbReference type="PANTHER" id="PTHR43330:SF7">
    <property type="entry name" value="METHIONINE AMINOPEPTIDASE 1"/>
    <property type="match status" value="1"/>
</dbReference>
<comment type="cofactor">
    <cofactor evidence="5">
        <name>Co(2+)</name>
        <dbReference type="ChEBI" id="CHEBI:48828"/>
    </cofactor>
    <cofactor evidence="5">
        <name>Zn(2+)</name>
        <dbReference type="ChEBI" id="CHEBI:29105"/>
    </cofactor>
    <cofactor evidence="5">
        <name>Mn(2+)</name>
        <dbReference type="ChEBI" id="CHEBI:29035"/>
    </cofactor>
    <cofactor evidence="5">
        <name>Fe(2+)</name>
        <dbReference type="ChEBI" id="CHEBI:29033"/>
    </cofactor>
    <text evidence="5">Binds 2 divalent metal cations per subunit. Has a high-affinity and a low affinity metal-binding site. The true nature of the physiological cofactor is under debate. The enzyme is active with cobalt, zinc, manganese or divalent iron ions.</text>
</comment>
<name>A0A9W8N1F9_9AGAR</name>
<dbReference type="AlphaFoldDB" id="A0A9W8N1F9"/>
<evidence type="ECO:0000256" key="5">
    <source>
        <dbReference type="RuleBase" id="RU003653"/>
    </source>
</evidence>
<sequence length="535" mass="59614">MAKPRAEVVFSSDVANMDEWARRTHIPLTTADALGNDLRQSTPLAPEPQDPARSRVQVDRGGLQRPSSALLPRNFVHLALVSRPSGRPKLRLQLPVHATSFFSPERRIQWQMVFHSDIFENVRKICPPINDILNLVQCLLTGVVTVQFEENLPDGVYRTTRGLPPVAWINANEARLAEIFEPSHFRALWKACSDTKTAFKLDVVSHWGYAARFIADKSVSRQDVRRSFVSTFLATTSDASNIAQGLKTHKIIHDLAKSGGATNQDGTYNPFTNYAFTGTVRPVYPLTPTRKVPDHIPRPDYAEDGKPRSEMQRAGQPPRILSPEEQEKMRTVCRLGREVLDIAAASVRLGITTDEIDEIVHNAIIERNAYPSPLNYRNFPKSVCTSVNEVICHGIPDQRRLREGDIINIDVSLYYNGYHADLNETYPVGEIDEDSKRLIRTTRGALDAAIAICKPGALFRDIGKVIEPLARAGGCAVVRTYTGHGINDLFHGSPTNIPHYAKNKAVGTMKAGMTFSIEPVGILPEVTWCSAYWYS</sequence>
<dbReference type="OrthoDB" id="3209743at2759"/>
<evidence type="ECO:0000256" key="1">
    <source>
        <dbReference type="ARBA" id="ARBA00022438"/>
    </source>
</evidence>
<evidence type="ECO:0000313" key="9">
    <source>
        <dbReference type="Proteomes" id="UP001148786"/>
    </source>
</evidence>
<dbReference type="Pfam" id="PF00557">
    <property type="entry name" value="Peptidase_M24"/>
    <property type="match status" value="1"/>
</dbReference>
<dbReference type="InterPro" id="IPR036005">
    <property type="entry name" value="Creatinase/aminopeptidase-like"/>
</dbReference>
<keyword evidence="1 5" id="KW-0031">Aminopeptidase</keyword>
<dbReference type="EMBL" id="JANKHO010000029">
    <property type="protein sequence ID" value="KAJ3517158.1"/>
    <property type="molecule type" value="Genomic_DNA"/>
</dbReference>
<keyword evidence="3 5" id="KW-0479">Metal-binding</keyword>
<proteinExistence type="inferred from homology"/>
<dbReference type="GO" id="GO:0070006">
    <property type="term" value="F:metalloaminopeptidase activity"/>
    <property type="evidence" value="ECO:0007669"/>
    <property type="project" value="InterPro"/>
</dbReference>
<evidence type="ECO:0000313" key="8">
    <source>
        <dbReference type="EMBL" id="KAJ3517158.1"/>
    </source>
</evidence>
<keyword evidence="2 5" id="KW-0645">Protease</keyword>
<dbReference type="InterPro" id="IPR002467">
    <property type="entry name" value="Pept_M24A_MAP1"/>
</dbReference>
<evidence type="ECO:0000256" key="2">
    <source>
        <dbReference type="ARBA" id="ARBA00022670"/>
    </source>
</evidence>
<dbReference type="GO" id="GO:0046872">
    <property type="term" value="F:metal ion binding"/>
    <property type="evidence" value="ECO:0007669"/>
    <property type="project" value="UniProtKB-KW"/>
</dbReference>
<dbReference type="EC" id="3.4.11.18" evidence="5"/>
<reference evidence="8" key="1">
    <citation type="submission" date="2022-07" db="EMBL/GenBank/DDBJ databases">
        <title>Genome Sequence of Agrocybe chaxingu.</title>
        <authorList>
            <person name="Buettner E."/>
        </authorList>
    </citation>
    <scope>NUCLEOTIDE SEQUENCE</scope>
    <source>
        <strain evidence="8">MP-N11</strain>
    </source>
</reference>
<gene>
    <name evidence="8" type="ORF">NLJ89_g693</name>
</gene>
<dbReference type="PANTHER" id="PTHR43330">
    <property type="entry name" value="METHIONINE AMINOPEPTIDASE"/>
    <property type="match status" value="1"/>
</dbReference>
<dbReference type="GO" id="GO:0004239">
    <property type="term" value="F:initiator methionyl aminopeptidase activity"/>
    <property type="evidence" value="ECO:0007669"/>
    <property type="project" value="UniProtKB-EC"/>
</dbReference>
<protein>
    <recommendedName>
        <fullName evidence="5">Methionine aminopeptidase</fullName>
        <ecNumber evidence="5">3.4.11.18</ecNumber>
    </recommendedName>
</protein>
<evidence type="ECO:0000259" key="7">
    <source>
        <dbReference type="Pfam" id="PF00557"/>
    </source>
</evidence>
<feature type="region of interest" description="Disordered" evidence="6">
    <location>
        <begin position="287"/>
        <end position="324"/>
    </location>
</feature>
<accession>A0A9W8N1F9</accession>
<dbReference type="Proteomes" id="UP001148786">
    <property type="component" value="Unassembled WGS sequence"/>
</dbReference>
<keyword evidence="9" id="KW-1185">Reference proteome</keyword>